<organism evidence="1 2">
    <name type="scientific">Streptomyces flaveolus</name>
    <dbReference type="NCBI Taxonomy" id="67297"/>
    <lineage>
        <taxon>Bacteria</taxon>
        <taxon>Bacillati</taxon>
        <taxon>Actinomycetota</taxon>
        <taxon>Actinomycetes</taxon>
        <taxon>Kitasatosporales</taxon>
        <taxon>Streptomycetaceae</taxon>
        <taxon>Streptomyces</taxon>
    </lineage>
</organism>
<sequence>MSSSSVAACYDTAHSYSKPDGNQYYPTPGNHLTTTSACSDINIKPKTDRYVAVCFSPSSGSDYCQSSYTLAHAGQWNTIATDVVDGTKFYFEFRSTALSNGSWAA</sequence>
<dbReference type="EMBL" id="JBFAEG010000044">
    <property type="protein sequence ID" value="MEU5713026.1"/>
    <property type="molecule type" value="Genomic_DNA"/>
</dbReference>
<dbReference type="RefSeq" id="WP_158712518.1">
    <property type="nucleotide sequence ID" value="NZ_JBEXDP010000010.1"/>
</dbReference>
<evidence type="ECO:0000313" key="1">
    <source>
        <dbReference type="EMBL" id="MEU5713026.1"/>
    </source>
</evidence>
<protein>
    <submittedName>
        <fullName evidence="1">Uncharacterized protein</fullName>
    </submittedName>
</protein>
<comment type="caution">
    <text evidence="1">The sequence shown here is derived from an EMBL/GenBank/DDBJ whole genome shotgun (WGS) entry which is preliminary data.</text>
</comment>
<keyword evidence="2" id="KW-1185">Reference proteome</keyword>
<reference evidence="1 2" key="1">
    <citation type="submission" date="2024-06" db="EMBL/GenBank/DDBJ databases">
        <title>The Natural Products Discovery Center: Release of the First 8490 Sequenced Strains for Exploring Actinobacteria Biosynthetic Diversity.</title>
        <authorList>
            <person name="Kalkreuter E."/>
            <person name="Kautsar S.A."/>
            <person name="Yang D."/>
            <person name="Bader C.D."/>
            <person name="Teijaro C.N."/>
            <person name="Fluegel L."/>
            <person name="Davis C.M."/>
            <person name="Simpson J.R."/>
            <person name="Lauterbach L."/>
            <person name="Steele A.D."/>
            <person name="Gui C."/>
            <person name="Meng S."/>
            <person name="Li G."/>
            <person name="Viehrig K."/>
            <person name="Ye F."/>
            <person name="Su P."/>
            <person name="Kiefer A.F."/>
            <person name="Nichols A."/>
            <person name="Cepeda A.J."/>
            <person name="Yan W."/>
            <person name="Fan B."/>
            <person name="Jiang Y."/>
            <person name="Adhikari A."/>
            <person name="Zheng C.-J."/>
            <person name="Schuster L."/>
            <person name="Cowan T.M."/>
            <person name="Smanski M.J."/>
            <person name="Chevrette M.G."/>
            <person name="De Carvalho L.P.S."/>
            <person name="Shen B."/>
        </authorList>
    </citation>
    <scope>NUCLEOTIDE SEQUENCE [LARGE SCALE GENOMIC DNA]</scope>
    <source>
        <strain evidence="1 2">NPDC020594</strain>
    </source>
</reference>
<proteinExistence type="predicted"/>
<accession>A0ABV3AM48</accession>
<name>A0ABV3AM48_9ACTN</name>
<evidence type="ECO:0000313" key="2">
    <source>
        <dbReference type="Proteomes" id="UP001551011"/>
    </source>
</evidence>
<gene>
    <name evidence="1" type="ORF">AB0H04_40475</name>
</gene>
<dbReference type="Proteomes" id="UP001551011">
    <property type="component" value="Unassembled WGS sequence"/>
</dbReference>